<evidence type="ECO:0000313" key="2">
    <source>
        <dbReference type="EMBL" id="GAI29135.1"/>
    </source>
</evidence>
<comment type="caution">
    <text evidence="2">The sequence shown here is derived from an EMBL/GenBank/DDBJ whole genome shotgun (WGS) entry which is preliminary data.</text>
</comment>
<proteinExistence type="predicted"/>
<evidence type="ECO:0000313" key="1">
    <source>
        <dbReference type="EMBL" id="GAH56664.1"/>
    </source>
</evidence>
<accession>X1NQR1</accession>
<dbReference type="EMBL" id="BARU01019770">
    <property type="protein sequence ID" value="GAH56664.1"/>
    <property type="molecule type" value="Genomic_DNA"/>
</dbReference>
<dbReference type="EMBL" id="BARV01015297">
    <property type="protein sequence ID" value="GAI29135.1"/>
    <property type="molecule type" value="Genomic_DNA"/>
</dbReference>
<gene>
    <name evidence="1" type="ORF">S03H2_32538</name>
    <name evidence="2" type="ORF">S06H3_26460</name>
</gene>
<sequence length="73" mass="8226">MKRLIIYVMVLVLFLIGLSIIGEHVSWASEFTFDGLSYLSEDPNEPEPEGGFIDGQIIYLSEDPNEGEDYSPE</sequence>
<dbReference type="AlphaFoldDB" id="X1NQR1"/>
<name>X1NQR1_9ZZZZ</name>
<reference evidence="2" key="1">
    <citation type="journal article" date="2014" name="Front. Microbiol.">
        <title>High frequency of phylogenetically diverse reductive dehalogenase-homologous genes in deep subseafloor sedimentary metagenomes.</title>
        <authorList>
            <person name="Kawai M."/>
            <person name="Futagami T."/>
            <person name="Toyoda A."/>
            <person name="Takaki Y."/>
            <person name="Nishi S."/>
            <person name="Hori S."/>
            <person name="Arai W."/>
            <person name="Tsubouchi T."/>
            <person name="Morono Y."/>
            <person name="Uchiyama I."/>
            <person name="Ito T."/>
            <person name="Fujiyama A."/>
            <person name="Inagaki F."/>
            <person name="Takami H."/>
        </authorList>
    </citation>
    <scope>NUCLEOTIDE SEQUENCE</scope>
    <source>
        <strain evidence="2">Expedition CK06-06</strain>
    </source>
</reference>
<organism evidence="2">
    <name type="scientific">marine sediment metagenome</name>
    <dbReference type="NCBI Taxonomy" id="412755"/>
    <lineage>
        <taxon>unclassified sequences</taxon>
        <taxon>metagenomes</taxon>
        <taxon>ecological metagenomes</taxon>
    </lineage>
</organism>
<protein>
    <submittedName>
        <fullName evidence="2">Uncharacterized protein</fullName>
    </submittedName>
</protein>